<dbReference type="RefSeq" id="WP_226730971.1">
    <property type="nucleotide sequence ID" value="NZ_JAJAUY010000228.1"/>
</dbReference>
<evidence type="ECO:0000313" key="2">
    <source>
        <dbReference type="Proteomes" id="UP001199054"/>
    </source>
</evidence>
<dbReference type="Gene3D" id="1.10.1200.10">
    <property type="entry name" value="ACP-like"/>
    <property type="match status" value="1"/>
</dbReference>
<protein>
    <submittedName>
        <fullName evidence="1">Acyl carrier protein</fullName>
    </submittedName>
</protein>
<sequence>MDQAVLDWLNTDPDWDLPETVTDGPLAADVTAPSAAALASASQAEREEIMFEYARAEVARSVGLTPAALDTERTLVSVGVGSMLGCELQYRLRDALGVAPELKEILMAKDTHALAGMLLALLGYGG</sequence>
<dbReference type="InterPro" id="IPR036736">
    <property type="entry name" value="ACP-like_sf"/>
</dbReference>
<name>A0ABS8BFS0_9ACTN</name>
<gene>
    <name evidence="1" type="ORF">LG632_29400</name>
</gene>
<dbReference type="SUPFAM" id="SSF47336">
    <property type="entry name" value="ACP-like"/>
    <property type="match status" value="1"/>
</dbReference>
<comment type="caution">
    <text evidence="1">The sequence shown here is derived from an EMBL/GenBank/DDBJ whole genome shotgun (WGS) entry which is preliminary data.</text>
</comment>
<organism evidence="1 2">
    <name type="scientific">Streptomyces antimicrobicus</name>
    <dbReference type="NCBI Taxonomy" id="2883108"/>
    <lineage>
        <taxon>Bacteria</taxon>
        <taxon>Bacillati</taxon>
        <taxon>Actinomycetota</taxon>
        <taxon>Actinomycetes</taxon>
        <taxon>Kitasatosporales</taxon>
        <taxon>Streptomycetaceae</taxon>
        <taxon>Streptomyces</taxon>
    </lineage>
</organism>
<proteinExistence type="predicted"/>
<evidence type="ECO:0000313" key="1">
    <source>
        <dbReference type="EMBL" id="MCB5183460.1"/>
    </source>
</evidence>
<reference evidence="1 2" key="1">
    <citation type="submission" date="2021-10" db="EMBL/GenBank/DDBJ databases">
        <title>Streptomyces sp. strain SMC 277, a novel streptomycete isolated from soil.</title>
        <authorList>
            <person name="Chanama M."/>
        </authorList>
    </citation>
    <scope>NUCLEOTIDE SEQUENCE [LARGE SCALE GENOMIC DNA]</scope>
    <source>
        <strain evidence="1 2">SMC 277</strain>
    </source>
</reference>
<dbReference type="EMBL" id="JAJAUY010000228">
    <property type="protein sequence ID" value="MCB5183460.1"/>
    <property type="molecule type" value="Genomic_DNA"/>
</dbReference>
<keyword evidence="2" id="KW-1185">Reference proteome</keyword>
<dbReference type="Proteomes" id="UP001199054">
    <property type="component" value="Unassembled WGS sequence"/>
</dbReference>
<accession>A0ABS8BFS0</accession>